<dbReference type="Gene3D" id="3.30.200.20">
    <property type="entry name" value="Phosphorylase Kinase, domain 1"/>
    <property type="match status" value="1"/>
</dbReference>
<dbReference type="Gene3D" id="3.90.1200.10">
    <property type="match status" value="1"/>
</dbReference>
<reference evidence="3 4" key="1">
    <citation type="submission" date="2015-11" db="EMBL/GenBank/DDBJ databases">
        <title>Genomes and virulence difference between two physiological races of Phytophthora nicotianae.</title>
        <authorList>
            <person name="Liu H."/>
            <person name="Ma X."/>
            <person name="Yu H."/>
            <person name="Fang D."/>
            <person name="Li Y."/>
            <person name="Wang X."/>
            <person name="Wang W."/>
            <person name="Dong Y."/>
            <person name="Xiao B."/>
        </authorList>
    </citation>
    <scope>NUCLEOTIDE SEQUENCE [LARGE SCALE GENOMIC DNA]</scope>
    <source>
        <strain evidence="4">race 1</strain>
    </source>
</reference>
<feature type="compositionally biased region" description="Polar residues" evidence="2">
    <location>
        <begin position="1"/>
        <end position="20"/>
    </location>
</feature>
<dbReference type="InterPro" id="IPR011009">
    <property type="entry name" value="Kinase-like_dom_sf"/>
</dbReference>
<evidence type="ECO:0000256" key="2">
    <source>
        <dbReference type="SAM" id="MobiDB-lite"/>
    </source>
</evidence>
<evidence type="ECO:0000313" key="3">
    <source>
        <dbReference type="EMBL" id="KUF94566.1"/>
    </source>
</evidence>
<accession>A0A0W8DDW0</accession>
<protein>
    <recommendedName>
        <fullName evidence="5">Choline/ethanolamine kinase</fullName>
    </recommendedName>
</protein>
<sequence>MDTTDQVVSYTDDMSGSEESTPFDDDDLLGDFDSNDETDSFTGSDFVDCTNISVGGDATYCTEGLPCTGDGEKPTGYYCPLKGDVAVANCQEGMRSYMKGECVAPRDSVCHKVSSDSWGCVWDDETEESTPFESGEASTDEESTPFESGEASTDEESTPFESGEASSDEESTPVEEGSEPTPSPTETTGYPDDCTEVSVEGDATYCISGAICSGDGDEPVGDRCPVTGDVAIRDCHDYLPSFENGNCVAPTDSVCKKIDTGAWGCVWGNPDTDAAVVVAPYLAAVAIVDKAKLKLQASIVSTLTKCIPTWSDVEPDSVDVEHLGGAMTNLIFAVHKPEGKDRDVLVRVYGEGTESFFSRVEETRLFQLLSDKKIGVELLGQFANGRAEKLIHGSTYTSKRMRQAEESRIIAKQLRVFHELDIDIDRKPTYISSVRKLLEVARVKCTAEKFKGILDFKQVATDVDEMEKILAEVPSPIVLSHNDLQYGNIMKNDAGDAVLIDFEYTSYNPRGYDLGNHFCEWAYDYHKTVNAHLGDFTKYPTKEQQRNFCRAYLAGKNGKEDDVSENEIESLRREANTYSLASHLFWALWGYIQASQSTIDFDFLAYGKCRYDAFKSRVTLKN</sequence>
<dbReference type="GO" id="GO:0004103">
    <property type="term" value="F:choline kinase activity"/>
    <property type="evidence" value="ECO:0007669"/>
    <property type="project" value="TreeGrafter"/>
</dbReference>
<dbReference type="PANTHER" id="PTHR22603:SF93">
    <property type="entry name" value="RE24176P"/>
    <property type="match status" value="1"/>
</dbReference>
<name>A0A0W8DDW0_PHYNI</name>
<feature type="region of interest" description="Disordered" evidence="2">
    <location>
        <begin position="122"/>
        <end position="194"/>
    </location>
</feature>
<evidence type="ECO:0008006" key="5">
    <source>
        <dbReference type="Google" id="ProtNLM"/>
    </source>
</evidence>
<feature type="compositionally biased region" description="Acidic residues" evidence="2">
    <location>
        <begin position="166"/>
        <end position="178"/>
    </location>
</feature>
<dbReference type="PANTHER" id="PTHR22603">
    <property type="entry name" value="CHOLINE/ETHANOALAMINE KINASE"/>
    <property type="match status" value="1"/>
</dbReference>
<dbReference type="GO" id="GO:0004305">
    <property type="term" value="F:ethanolamine kinase activity"/>
    <property type="evidence" value="ECO:0007669"/>
    <property type="project" value="TreeGrafter"/>
</dbReference>
<dbReference type="SUPFAM" id="SSF56112">
    <property type="entry name" value="Protein kinase-like (PK-like)"/>
    <property type="match status" value="1"/>
</dbReference>
<proteinExistence type="inferred from homology"/>
<comment type="caution">
    <text evidence="3">The sequence shown here is derived from an EMBL/GenBank/DDBJ whole genome shotgun (WGS) entry which is preliminary data.</text>
</comment>
<gene>
    <name evidence="3" type="ORF">AM588_10006105</name>
</gene>
<dbReference type="Pfam" id="PF01633">
    <property type="entry name" value="Choline_kinase"/>
    <property type="match status" value="1"/>
</dbReference>
<evidence type="ECO:0000256" key="1">
    <source>
        <dbReference type="ARBA" id="ARBA00038211"/>
    </source>
</evidence>
<feature type="compositionally biased region" description="Acidic residues" evidence="2">
    <location>
        <begin position="21"/>
        <end position="37"/>
    </location>
</feature>
<comment type="similarity">
    <text evidence="1">Belongs to the choline/ethanolamine kinase family.</text>
</comment>
<dbReference type="GO" id="GO:0005737">
    <property type="term" value="C:cytoplasm"/>
    <property type="evidence" value="ECO:0007669"/>
    <property type="project" value="TreeGrafter"/>
</dbReference>
<dbReference type="GO" id="GO:0006646">
    <property type="term" value="P:phosphatidylethanolamine biosynthetic process"/>
    <property type="evidence" value="ECO:0007669"/>
    <property type="project" value="TreeGrafter"/>
</dbReference>
<feature type="region of interest" description="Disordered" evidence="2">
    <location>
        <begin position="1"/>
        <end position="37"/>
    </location>
</feature>
<evidence type="ECO:0000313" key="4">
    <source>
        <dbReference type="Proteomes" id="UP000054636"/>
    </source>
</evidence>
<organism evidence="3 4">
    <name type="scientific">Phytophthora nicotianae</name>
    <name type="common">Potato buckeye rot agent</name>
    <name type="synonym">Phytophthora parasitica</name>
    <dbReference type="NCBI Taxonomy" id="4792"/>
    <lineage>
        <taxon>Eukaryota</taxon>
        <taxon>Sar</taxon>
        <taxon>Stramenopiles</taxon>
        <taxon>Oomycota</taxon>
        <taxon>Peronosporomycetes</taxon>
        <taxon>Peronosporales</taxon>
        <taxon>Peronosporaceae</taxon>
        <taxon>Phytophthora</taxon>
    </lineage>
</organism>
<dbReference type="Proteomes" id="UP000054636">
    <property type="component" value="Unassembled WGS sequence"/>
</dbReference>
<dbReference type="EMBL" id="LNFP01000288">
    <property type="protein sequence ID" value="KUF94566.1"/>
    <property type="molecule type" value="Genomic_DNA"/>
</dbReference>
<dbReference type="CDD" id="cd05157">
    <property type="entry name" value="ETNK_euk"/>
    <property type="match status" value="1"/>
</dbReference>
<dbReference type="AlphaFoldDB" id="A0A0W8DDW0"/>